<keyword evidence="5" id="KW-0067">ATP-binding</keyword>
<dbReference type="SMART" id="SM00382">
    <property type="entry name" value="AAA"/>
    <property type="match status" value="1"/>
</dbReference>
<dbReference type="Pfam" id="PF00005">
    <property type="entry name" value="ABC_tran"/>
    <property type="match status" value="1"/>
</dbReference>
<dbReference type="InterPro" id="IPR027417">
    <property type="entry name" value="P-loop_NTPase"/>
</dbReference>
<reference evidence="8" key="1">
    <citation type="submission" date="2020-05" db="EMBL/GenBank/DDBJ databases">
        <authorList>
            <person name="Chiriac C."/>
            <person name="Salcher M."/>
            <person name="Ghai R."/>
            <person name="Kavagutti S V."/>
        </authorList>
    </citation>
    <scope>NUCLEOTIDE SEQUENCE</scope>
</reference>
<dbReference type="GO" id="GO:0016887">
    <property type="term" value="F:ATP hydrolysis activity"/>
    <property type="evidence" value="ECO:0007669"/>
    <property type="project" value="InterPro"/>
</dbReference>
<evidence type="ECO:0000256" key="1">
    <source>
        <dbReference type="ARBA" id="ARBA00004202"/>
    </source>
</evidence>
<dbReference type="InterPro" id="IPR050388">
    <property type="entry name" value="ABC_Ni/Peptide_Import"/>
</dbReference>
<sequence>MTNALSVKGLSLSVPSSNGRVTVIDDLTFDIPAGRRVGLVGESGSGKSLTAYSLMRLIKEPVRIEKGEIFLGGQEILGMRMKEFRHLRGNDISMIYQDPMSALNPIMRIGAQIVESIQLHSDLNHSQARKVAIELLASVGIPEPDRRIDSYPFEMSGGMLQRVVIAIALSGEPKVLIADEATTALDVTTQARVLTLIDKLAAERGLSVLLITHDLGVAAQFSDDIMVMYAGKLVESGEVSQIFSDPVHPYTKALLNSRCDYTIDVTKPINSIGGQPPRPDNRPTGCVFSPRCSHAQPKCHEEVPRLESVHGRLTACFRADELIELGMVK</sequence>
<evidence type="ECO:0000259" key="7">
    <source>
        <dbReference type="PROSITE" id="PS50893"/>
    </source>
</evidence>
<evidence type="ECO:0000256" key="4">
    <source>
        <dbReference type="ARBA" id="ARBA00022741"/>
    </source>
</evidence>
<dbReference type="InterPro" id="IPR003593">
    <property type="entry name" value="AAA+_ATPase"/>
</dbReference>
<accession>A0A6J5YU72</accession>
<evidence type="ECO:0000256" key="3">
    <source>
        <dbReference type="ARBA" id="ARBA00022475"/>
    </source>
</evidence>
<evidence type="ECO:0000313" key="8">
    <source>
        <dbReference type="EMBL" id="CAB4332472.1"/>
    </source>
</evidence>
<dbReference type="NCBIfam" id="TIGR01727">
    <property type="entry name" value="oligo_HPY"/>
    <property type="match status" value="1"/>
</dbReference>
<dbReference type="InterPro" id="IPR017871">
    <property type="entry name" value="ABC_transporter-like_CS"/>
</dbReference>
<feature type="domain" description="ABC transporter" evidence="7">
    <location>
        <begin position="5"/>
        <end position="255"/>
    </location>
</feature>
<proteinExistence type="predicted"/>
<evidence type="ECO:0000256" key="6">
    <source>
        <dbReference type="ARBA" id="ARBA00023136"/>
    </source>
</evidence>
<organism evidence="8">
    <name type="scientific">freshwater metagenome</name>
    <dbReference type="NCBI Taxonomy" id="449393"/>
    <lineage>
        <taxon>unclassified sequences</taxon>
        <taxon>metagenomes</taxon>
        <taxon>ecological metagenomes</taxon>
    </lineage>
</organism>
<dbReference type="GO" id="GO:0005524">
    <property type="term" value="F:ATP binding"/>
    <property type="evidence" value="ECO:0007669"/>
    <property type="project" value="UniProtKB-KW"/>
</dbReference>
<dbReference type="SUPFAM" id="SSF52540">
    <property type="entry name" value="P-loop containing nucleoside triphosphate hydrolases"/>
    <property type="match status" value="1"/>
</dbReference>
<comment type="subcellular location">
    <subcellularLocation>
        <location evidence="1">Cell membrane</location>
        <topology evidence="1">Peripheral membrane protein</topology>
    </subcellularLocation>
</comment>
<evidence type="ECO:0000256" key="2">
    <source>
        <dbReference type="ARBA" id="ARBA00022448"/>
    </source>
</evidence>
<dbReference type="PANTHER" id="PTHR43297">
    <property type="entry name" value="OLIGOPEPTIDE TRANSPORT ATP-BINDING PROTEIN APPD"/>
    <property type="match status" value="1"/>
</dbReference>
<dbReference type="Pfam" id="PF08352">
    <property type="entry name" value="oligo_HPY"/>
    <property type="match status" value="1"/>
</dbReference>
<dbReference type="AlphaFoldDB" id="A0A6J5YU72"/>
<dbReference type="Gene3D" id="3.40.50.300">
    <property type="entry name" value="P-loop containing nucleotide triphosphate hydrolases"/>
    <property type="match status" value="1"/>
</dbReference>
<dbReference type="CDD" id="cd03257">
    <property type="entry name" value="ABC_NikE_OppD_transporters"/>
    <property type="match status" value="1"/>
</dbReference>
<dbReference type="FunFam" id="3.40.50.300:FF:000016">
    <property type="entry name" value="Oligopeptide ABC transporter ATP-binding component"/>
    <property type="match status" value="1"/>
</dbReference>
<dbReference type="PROSITE" id="PS50893">
    <property type="entry name" value="ABC_TRANSPORTER_2"/>
    <property type="match status" value="1"/>
</dbReference>
<gene>
    <name evidence="8" type="ORF">UFOPK3574_00293</name>
</gene>
<protein>
    <submittedName>
        <fullName evidence="8">Unannotated protein</fullName>
    </submittedName>
</protein>
<keyword evidence="6" id="KW-0472">Membrane</keyword>
<evidence type="ECO:0000256" key="5">
    <source>
        <dbReference type="ARBA" id="ARBA00022840"/>
    </source>
</evidence>
<dbReference type="PROSITE" id="PS00211">
    <property type="entry name" value="ABC_TRANSPORTER_1"/>
    <property type="match status" value="1"/>
</dbReference>
<keyword evidence="2" id="KW-0813">Transport</keyword>
<dbReference type="PANTHER" id="PTHR43297:SF2">
    <property type="entry name" value="DIPEPTIDE TRANSPORT ATP-BINDING PROTEIN DPPD"/>
    <property type="match status" value="1"/>
</dbReference>
<dbReference type="InterPro" id="IPR013563">
    <property type="entry name" value="Oligopep_ABC_C"/>
</dbReference>
<dbReference type="EMBL" id="CAESAF010000016">
    <property type="protein sequence ID" value="CAB4332472.1"/>
    <property type="molecule type" value="Genomic_DNA"/>
</dbReference>
<dbReference type="GO" id="GO:0015833">
    <property type="term" value="P:peptide transport"/>
    <property type="evidence" value="ECO:0007669"/>
    <property type="project" value="InterPro"/>
</dbReference>
<keyword evidence="3" id="KW-1003">Cell membrane</keyword>
<dbReference type="InterPro" id="IPR003439">
    <property type="entry name" value="ABC_transporter-like_ATP-bd"/>
</dbReference>
<name>A0A6J5YU72_9ZZZZ</name>
<keyword evidence="4" id="KW-0547">Nucleotide-binding</keyword>
<dbReference type="GO" id="GO:0005886">
    <property type="term" value="C:plasma membrane"/>
    <property type="evidence" value="ECO:0007669"/>
    <property type="project" value="UniProtKB-SubCell"/>
</dbReference>